<evidence type="ECO:0000313" key="1">
    <source>
        <dbReference type="EMBL" id="WUP79408.1"/>
    </source>
</evidence>
<evidence type="ECO:0000313" key="2">
    <source>
        <dbReference type="Proteomes" id="UP001432011"/>
    </source>
</evidence>
<organism evidence="1 2">
    <name type="scientific">Microbispora hainanensis</name>
    <dbReference type="NCBI Taxonomy" id="568844"/>
    <lineage>
        <taxon>Bacteria</taxon>
        <taxon>Bacillati</taxon>
        <taxon>Actinomycetota</taxon>
        <taxon>Actinomycetes</taxon>
        <taxon>Streptosporangiales</taxon>
        <taxon>Streptosporangiaceae</taxon>
        <taxon>Microbispora</taxon>
    </lineage>
</organism>
<proteinExistence type="predicted"/>
<evidence type="ECO:0008006" key="3">
    <source>
        <dbReference type="Google" id="ProtNLM"/>
    </source>
</evidence>
<dbReference type="Proteomes" id="UP001432011">
    <property type="component" value="Chromosome"/>
</dbReference>
<reference evidence="1" key="1">
    <citation type="submission" date="2022-10" db="EMBL/GenBank/DDBJ databases">
        <title>The complete genomes of actinobacterial strains from the NBC collection.</title>
        <authorList>
            <person name="Joergensen T.S."/>
            <person name="Alvarez Arevalo M."/>
            <person name="Sterndorff E.B."/>
            <person name="Faurdal D."/>
            <person name="Vuksanovic O."/>
            <person name="Mourched A.-S."/>
            <person name="Charusanti P."/>
            <person name="Shaw S."/>
            <person name="Blin K."/>
            <person name="Weber T."/>
        </authorList>
    </citation>
    <scope>NUCLEOTIDE SEQUENCE</scope>
    <source>
        <strain evidence="1">NBC_00254</strain>
    </source>
</reference>
<protein>
    <recommendedName>
        <fullName evidence="3">Secreted protein</fullName>
    </recommendedName>
</protein>
<name>A0ABZ1T2B8_9ACTN</name>
<dbReference type="EMBL" id="CP108085">
    <property type="protein sequence ID" value="WUP79408.1"/>
    <property type="molecule type" value="Genomic_DNA"/>
</dbReference>
<dbReference type="RefSeq" id="WP_328710968.1">
    <property type="nucleotide sequence ID" value="NZ_CP108085.1"/>
</dbReference>
<sequence length="110" mass="12018">MHAPKTSIMVLAGFFVLSCTTAEPQPSGPLHSLDRRQACIEAPNPSDEKAVQCYPLNLRRVADHAATRAAWADRVDFTDFDAFDEPALIAETAPVTWSPCICHSLPRPEG</sequence>
<accession>A0ABZ1T2B8</accession>
<keyword evidence="2" id="KW-1185">Reference proteome</keyword>
<gene>
    <name evidence="1" type="ORF">OG913_07210</name>
</gene>
<dbReference type="PROSITE" id="PS51257">
    <property type="entry name" value="PROKAR_LIPOPROTEIN"/>
    <property type="match status" value="1"/>
</dbReference>